<dbReference type="STRING" id="279824.SAMN03080617_02407"/>
<evidence type="ECO:0000313" key="1">
    <source>
        <dbReference type="EMBL" id="SDA79962.1"/>
    </source>
</evidence>
<keyword evidence="2" id="KW-1185">Reference proteome</keyword>
<dbReference type="EMBL" id="FMXE01000015">
    <property type="protein sequence ID" value="SDA79962.1"/>
    <property type="molecule type" value="Genomic_DNA"/>
</dbReference>
<accession>A0A1G5YC08</accession>
<dbReference type="AlphaFoldDB" id="A0A1G5YC08"/>
<gene>
    <name evidence="1" type="ORF">SAMN03080617_02407</name>
</gene>
<sequence>MVEGTRYEIIFTRSAILRYQNEVYPYLNSNFSRNRVFEIDFEIFEKVETLQYQPHRSSREKTFVEDPKKVRFLLFRASRNFELKILFFVDELTQKVTVTDFFPTKMNPTRMKS</sequence>
<proteinExistence type="predicted"/>
<evidence type="ECO:0008006" key="3">
    <source>
        <dbReference type="Google" id="ProtNLM"/>
    </source>
</evidence>
<reference evidence="2" key="1">
    <citation type="submission" date="2016-10" db="EMBL/GenBank/DDBJ databases">
        <authorList>
            <person name="Varghese N."/>
            <person name="Submissions S."/>
        </authorList>
    </citation>
    <scope>NUCLEOTIDE SEQUENCE [LARGE SCALE GENOMIC DNA]</scope>
    <source>
        <strain evidence="2">DSM 22703</strain>
    </source>
</reference>
<name>A0A1G5YC08_9BACT</name>
<evidence type="ECO:0000313" key="2">
    <source>
        <dbReference type="Proteomes" id="UP000198756"/>
    </source>
</evidence>
<dbReference type="Proteomes" id="UP000198756">
    <property type="component" value="Unassembled WGS sequence"/>
</dbReference>
<organism evidence="1 2">
    <name type="scientific">Algoriphagus alkaliphilus</name>
    <dbReference type="NCBI Taxonomy" id="279824"/>
    <lineage>
        <taxon>Bacteria</taxon>
        <taxon>Pseudomonadati</taxon>
        <taxon>Bacteroidota</taxon>
        <taxon>Cytophagia</taxon>
        <taxon>Cytophagales</taxon>
        <taxon>Cyclobacteriaceae</taxon>
        <taxon>Algoriphagus</taxon>
    </lineage>
</organism>
<protein>
    <recommendedName>
        <fullName evidence="3">ParE toxin of type II toxin-antitoxin system, parDE</fullName>
    </recommendedName>
</protein>